<sequence length="190" mass="22179">MKTNLIKTFLLLAMTILLTNCATQKTSTLVGGEYNETKNETDYFVVPYGSVTLPGKWEKTNYNTISRQQFFRNQDSVIIAIAFGRFDKYEFNRDGSESGYDFVKAYYEWDSKYFVDSHGLIRQPLENDSTNNFMIYRIYGQIEKGDFDTYFLVGEKNGNTSNFSISDTDKWTENKKVDFLKNLFLTKKEE</sequence>
<evidence type="ECO:0000256" key="1">
    <source>
        <dbReference type="SAM" id="SignalP"/>
    </source>
</evidence>
<dbReference type="Proteomes" id="UP000285951">
    <property type="component" value="Unassembled WGS sequence"/>
</dbReference>
<dbReference type="Proteomes" id="UP000462449">
    <property type="component" value="Unassembled WGS sequence"/>
</dbReference>
<name>A0A7M4D757_9BACT</name>
<evidence type="ECO:0000313" key="4">
    <source>
        <dbReference type="Proteomes" id="UP000285951"/>
    </source>
</evidence>
<feature type="chain" id="PRO_5029727725" evidence="1">
    <location>
        <begin position="23"/>
        <end position="190"/>
    </location>
</feature>
<accession>A0A7M4D757</accession>
<dbReference type="AlphaFoldDB" id="A0A7M4D757"/>
<evidence type="ECO:0000313" key="3">
    <source>
        <dbReference type="EMBL" id="MVB07691.1"/>
    </source>
</evidence>
<organism evidence="2 5">
    <name type="scientific">Labilibaculum euxinus</name>
    <dbReference type="NCBI Taxonomy" id="2686357"/>
    <lineage>
        <taxon>Bacteria</taxon>
        <taxon>Pseudomonadati</taxon>
        <taxon>Bacteroidota</taxon>
        <taxon>Bacteroidia</taxon>
        <taxon>Marinilabiliales</taxon>
        <taxon>Marinifilaceae</taxon>
        <taxon>Labilibaculum</taxon>
    </lineage>
</organism>
<keyword evidence="1" id="KW-0732">Signal</keyword>
<gene>
    <name evidence="3" type="ORF">DWB62_011740</name>
    <name evidence="2" type="ORF">GNY23_11740</name>
</gene>
<evidence type="ECO:0000313" key="5">
    <source>
        <dbReference type="Proteomes" id="UP000462449"/>
    </source>
</evidence>
<evidence type="ECO:0000313" key="2">
    <source>
        <dbReference type="EMBL" id="MUP38486.1"/>
    </source>
</evidence>
<comment type="caution">
    <text evidence="2">The sequence shown here is derived from an EMBL/GenBank/DDBJ whole genome shotgun (WGS) entry which is preliminary data.</text>
</comment>
<proteinExistence type="predicted"/>
<dbReference type="EMBL" id="QTZN02000025">
    <property type="protein sequence ID" value="MVB07691.1"/>
    <property type="molecule type" value="Genomic_DNA"/>
</dbReference>
<reference evidence="3 4" key="1">
    <citation type="submission" date="2019-11" db="EMBL/GenBank/DDBJ databases">
        <title>Draft genome sequence of Labilibaculum sp. strain SYP isolated from Black Sea.</title>
        <authorList>
            <person name="Yadav S."/>
            <person name="Villanueva L."/>
        </authorList>
    </citation>
    <scope>NUCLEOTIDE SEQUENCE [LARGE SCALE GENOMIC DNA]</scope>
    <source>
        <strain evidence="3 4">44</strain>
    </source>
</reference>
<reference evidence="2 5" key="2">
    <citation type="submission" date="2019-12" db="EMBL/GenBank/DDBJ databases">
        <title>Draft genome sequence of Labilibaculum sp. strain 44 isolated from deep waters of Black Sea.</title>
        <authorList>
            <person name="Yadav S."/>
            <person name="Villanueva L."/>
        </authorList>
    </citation>
    <scope>NUCLEOTIDE SEQUENCE [LARGE SCALE GENOMIC DNA]</scope>
    <source>
        <strain evidence="2 5">44</strain>
    </source>
</reference>
<feature type="signal peptide" evidence="1">
    <location>
        <begin position="1"/>
        <end position="22"/>
    </location>
</feature>
<dbReference type="RefSeq" id="WP_156196111.1">
    <property type="nucleotide sequence ID" value="NZ_QTZN02000025.1"/>
</dbReference>
<dbReference type="OrthoDB" id="1123322at2"/>
<protein>
    <submittedName>
        <fullName evidence="2">Uncharacterized protein</fullName>
    </submittedName>
</protein>
<keyword evidence="4" id="KW-1185">Reference proteome</keyword>
<dbReference type="EMBL" id="WOTW01000025">
    <property type="protein sequence ID" value="MUP38486.1"/>
    <property type="molecule type" value="Genomic_DNA"/>
</dbReference>